<protein>
    <submittedName>
        <fullName evidence="1">Uncharacterized protein</fullName>
    </submittedName>
</protein>
<reference evidence="2" key="1">
    <citation type="submission" date="2015-01" db="EMBL/GenBank/DDBJ databases">
        <authorList>
            <person name="Aksoy S."/>
            <person name="Warren W."/>
            <person name="Wilson R.K."/>
        </authorList>
    </citation>
    <scope>NUCLEOTIDE SEQUENCE [LARGE SCALE GENOMIC DNA]</scope>
    <source>
        <strain evidence="2">IAEA</strain>
    </source>
</reference>
<dbReference type="EMBL" id="JXJN01018567">
    <property type="status" value="NOT_ANNOTATED_CDS"/>
    <property type="molecule type" value="Genomic_DNA"/>
</dbReference>
<dbReference type="Proteomes" id="UP000092460">
    <property type="component" value="Unassembled WGS sequence"/>
</dbReference>
<dbReference type="VEuPathDB" id="VectorBase:GPPI037352"/>
<keyword evidence="2" id="KW-1185">Reference proteome</keyword>
<sequence length="75" mass="8384">MVDCCTVKRNWWYSGGRQSKGGLQYTNGGDDKCCRIVIICALVAKFYTALNLALFHNFTKCLLLVIPSNYLCGDV</sequence>
<dbReference type="AlphaFoldDB" id="A0A1B0BQF5"/>
<accession>A0A1B0BQF5</accession>
<name>A0A1B0BQF5_9MUSC</name>
<organism evidence="1 2">
    <name type="scientific">Glossina palpalis gambiensis</name>
    <dbReference type="NCBI Taxonomy" id="67801"/>
    <lineage>
        <taxon>Eukaryota</taxon>
        <taxon>Metazoa</taxon>
        <taxon>Ecdysozoa</taxon>
        <taxon>Arthropoda</taxon>
        <taxon>Hexapoda</taxon>
        <taxon>Insecta</taxon>
        <taxon>Pterygota</taxon>
        <taxon>Neoptera</taxon>
        <taxon>Endopterygota</taxon>
        <taxon>Diptera</taxon>
        <taxon>Brachycera</taxon>
        <taxon>Muscomorpha</taxon>
        <taxon>Hippoboscoidea</taxon>
        <taxon>Glossinidae</taxon>
        <taxon>Glossina</taxon>
    </lineage>
</organism>
<proteinExistence type="predicted"/>
<evidence type="ECO:0000313" key="1">
    <source>
        <dbReference type="EnsemblMetazoa" id="GPPI037352-PA"/>
    </source>
</evidence>
<evidence type="ECO:0000313" key="2">
    <source>
        <dbReference type="Proteomes" id="UP000092460"/>
    </source>
</evidence>
<reference evidence="1" key="2">
    <citation type="submission" date="2020-05" db="UniProtKB">
        <authorList>
            <consortium name="EnsemblMetazoa"/>
        </authorList>
    </citation>
    <scope>IDENTIFICATION</scope>
    <source>
        <strain evidence="1">IAEA</strain>
    </source>
</reference>
<dbReference type="EnsemblMetazoa" id="GPPI037352-RA">
    <property type="protein sequence ID" value="GPPI037352-PA"/>
    <property type="gene ID" value="GPPI037352"/>
</dbReference>